<reference evidence="4" key="1">
    <citation type="submission" date="2025-08" db="UniProtKB">
        <authorList>
            <consortium name="RefSeq"/>
        </authorList>
    </citation>
    <scope>IDENTIFICATION</scope>
    <source>
        <strain evidence="4">Ishihara</strain>
        <tissue evidence="4">Whole body</tissue>
    </source>
</reference>
<dbReference type="AlphaFoldDB" id="A0A9J7E517"/>
<evidence type="ECO:0000313" key="4">
    <source>
        <dbReference type="RefSeq" id="XP_022823133.1"/>
    </source>
</evidence>
<feature type="signal peptide" evidence="2">
    <location>
        <begin position="1"/>
        <end position="20"/>
    </location>
</feature>
<evidence type="ECO:0000256" key="2">
    <source>
        <dbReference type="SAM" id="SignalP"/>
    </source>
</evidence>
<feature type="compositionally biased region" description="Polar residues" evidence="1">
    <location>
        <begin position="193"/>
        <end position="221"/>
    </location>
</feature>
<gene>
    <name evidence="4" type="primary">LOC111354086</name>
</gene>
<feature type="region of interest" description="Disordered" evidence="1">
    <location>
        <begin position="156"/>
        <end position="221"/>
    </location>
</feature>
<organism evidence="3 4">
    <name type="scientific">Spodoptera litura</name>
    <name type="common">Asian cotton leafworm</name>
    <dbReference type="NCBI Taxonomy" id="69820"/>
    <lineage>
        <taxon>Eukaryota</taxon>
        <taxon>Metazoa</taxon>
        <taxon>Ecdysozoa</taxon>
        <taxon>Arthropoda</taxon>
        <taxon>Hexapoda</taxon>
        <taxon>Insecta</taxon>
        <taxon>Pterygota</taxon>
        <taxon>Neoptera</taxon>
        <taxon>Endopterygota</taxon>
        <taxon>Lepidoptera</taxon>
        <taxon>Glossata</taxon>
        <taxon>Ditrysia</taxon>
        <taxon>Noctuoidea</taxon>
        <taxon>Noctuidae</taxon>
        <taxon>Amphipyrinae</taxon>
        <taxon>Spodoptera</taxon>
    </lineage>
</organism>
<dbReference type="OrthoDB" id="6612236at2759"/>
<evidence type="ECO:0000313" key="3">
    <source>
        <dbReference type="Proteomes" id="UP000301870"/>
    </source>
</evidence>
<dbReference type="KEGG" id="sliu:111354086"/>
<sequence length="308" mass="34424">MKWLISISALIVVTFSFVTGQRPSFAGSRPIGFPETPNRTTTTVDPLSDRFGEGTTQRLPIEANGDRDLIDRLSKLPIDKQPFWFINWQALEAHRQKPQTYPQRPNPFIDTVPLNSNRFPTPSSQSLPTTEQIVNRFGSTPTSGQFSAQSNSQFNFNSQTSIKPTGQITPQSQSQNNPNQVPPPQILPVYQINPYSQNPNGVGQWTQSSQSLPNISTPGNQNNPFVPQGPLNPNVQITPTGQNSQFNFTSSSSSNTAVNKKNGAVETTQNYKWNYFTSHNTHTTHFIKYPDYYVQTNPNTKRTGSEVY</sequence>
<proteinExistence type="predicted"/>
<accession>A0A9J7E517</accession>
<dbReference type="RefSeq" id="XP_022823133.1">
    <property type="nucleotide sequence ID" value="XM_022967365.1"/>
</dbReference>
<name>A0A9J7E517_SPOLT</name>
<feature type="compositionally biased region" description="Polar residues" evidence="1">
    <location>
        <begin position="160"/>
        <end position="169"/>
    </location>
</feature>
<feature type="compositionally biased region" description="Low complexity" evidence="1">
    <location>
        <begin position="170"/>
        <end position="179"/>
    </location>
</feature>
<keyword evidence="3" id="KW-1185">Reference proteome</keyword>
<evidence type="ECO:0000256" key="1">
    <source>
        <dbReference type="SAM" id="MobiDB-lite"/>
    </source>
</evidence>
<dbReference type="Proteomes" id="UP000301870">
    <property type="component" value="Chromosome 17"/>
</dbReference>
<feature type="chain" id="PRO_5039951903" evidence="2">
    <location>
        <begin position="21"/>
        <end position="308"/>
    </location>
</feature>
<dbReference type="GeneID" id="111354086"/>
<keyword evidence="2" id="KW-0732">Signal</keyword>
<protein>
    <submittedName>
        <fullName evidence="4">Uncharacterized protein LOC111354086</fullName>
    </submittedName>
</protein>